<evidence type="ECO:0000313" key="4">
    <source>
        <dbReference type="EMBL" id="CAN96202.1"/>
    </source>
</evidence>
<dbReference type="KEGG" id="scl:sce6038"/>
<evidence type="ECO:0000256" key="1">
    <source>
        <dbReference type="SAM" id="MobiDB-lite"/>
    </source>
</evidence>
<name>A9GCK6_SORC5</name>
<dbReference type="Proteomes" id="UP000002139">
    <property type="component" value="Chromosome"/>
</dbReference>
<gene>
    <name evidence="4" type="ordered locus">sce6038</name>
</gene>
<keyword evidence="3" id="KW-0732">Signal</keyword>
<dbReference type="HOGENOM" id="CLU_052651_1_0_7"/>
<sequence length="373" mass="38418">MLSPMRTFWPGSVLSGLLCIAVTAPANAQPDAVAVAESLFNRGLADMLAGKFQTGCPALTESYRLDPRAGRLFTLAECEAKWGRTATAVARYNDFLSLYSRLSESEQIKQYDRYKLVLEQRDALVPLVPQLTLSLPADAPAGTLVQRDGITLEGPSLGIALPVNPGEHVVTTKAPGGPTHEVRFTIEKSEEKTIELEVKLPEAPPPATPADQPPPHQSSLSPSQRDEGASRAPAPSGTSGRRVLTYVTGGLALGGLIAGGVTGAMALSESRHAEEDCDDVGSGRAVCKTAEGKAAGTRAKDLGLVSTIGFGAGAALAGTALVLFLTEPSSSGSQASATTGAQAGAAPYHPAGAVSWSLLAGPTGGGVVVRSQW</sequence>
<evidence type="ECO:0000313" key="5">
    <source>
        <dbReference type="Proteomes" id="UP000002139"/>
    </source>
</evidence>
<keyword evidence="2" id="KW-0472">Membrane</keyword>
<protein>
    <submittedName>
        <fullName evidence="4">Membrane/secreted protein</fullName>
    </submittedName>
</protein>
<organism evidence="4 5">
    <name type="scientific">Sorangium cellulosum (strain So ce56)</name>
    <name type="common">Polyangium cellulosum (strain So ce56)</name>
    <dbReference type="NCBI Taxonomy" id="448385"/>
    <lineage>
        <taxon>Bacteria</taxon>
        <taxon>Pseudomonadati</taxon>
        <taxon>Myxococcota</taxon>
        <taxon>Polyangia</taxon>
        <taxon>Polyangiales</taxon>
        <taxon>Polyangiaceae</taxon>
        <taxon>Sorangium</taxon>
    </lineage>
</organism>
<proteinExistence type="predicted"/>
<feature type="signal peptide" evidence="3">
    <location>
        <begin position="1"/>
        <end position="28"/>
    </location>
</feature>
<keyword evidence="2" id="KW-1133">Transmembrane helix</keyword>
<dbReference type="AlphaFoldDB" id="A9GCK6"/>
<dbReference type="EMBL" id="AM746676">
    <property type="protein sequence ID" value="CAN96202.1"/>
    <property type="molecule type" value="Genomic_DNA"/>
</dbReference>
<reference evidence="4 5" key="1">
    <citation type="journal article" date="2007" name="Nat. Biotechnol.">
        <title>Complete genome sequence of the myxobacterium Sorangium cellulosum.</title>
        <authorList>
            <person name="Schneiker S."/>
            <person name="Perlova O."/>
            <person name="Kaiser O."/>
            <person name="Gerth K."/>
            <person name="Alici A."/>
            <person name="Altmeyer M.O."/>
            <person name="Bartels D."/>
            <person name="Bekel T."/>
            <person name="Beyer S."/>
            <person name="Bode E."/>
            <person name="Bode H.B."/>
            <person name="Bolten C.J."/>
            <person name="Choudhuri J.V."/>
            <person name="Doss S."/>
            <person name="Elnakady Y.A."/>
            <person name="Frank B."/>
            <person name="Gaigalat L."/>
            <person name="Goesmann A."/>
            <person name="Groeger C."/>
            <person name="Gross F."/>
            <person name="Jelsbak L."/>
            <person name="Jelsbak L."/>
            <person name="Kalinowski J."/>
            <person name="Kegler C."/>
            <person name="Knauber T."/>
            <person name="Konietzny S."/>
            <person name="Kopp M."/>
            <person name="Krause L."/>
            <person name="Krug D."/>
            <person name="Linke B."/>
            <person name="Mahmud T."/>
            <person name="Martinez-Arias R."/>
            <person name="McHardy A.C."/>
            <person name="Merai M."/>
            <person name="Meyer F."/>
            <person name="Mormann S."/>
            <person name="Munoz-Dorado J."/>
            <person name="Perez J."/>
            <person name="Pradella S."/>
            <person name="Rachid S."/>
            <person name="Raddatz G."/>
            <person name="Rosenau F."/>
            <person name="Rueckert C."/>
            <person name="Sasse F."/>
            <person name="Scharfe M."/>
            <person name="Schuster S.C."/>
            <person name="Suen G."/>
            <person name="Treuner-Lange A."/>
            <person name="Velicer G.J."/>
            <person name="Vorholter F.-J."/>
            <person name="Weissman K.J."/>
            <person name="Welch R.D."/>
            <person name="Wenzel S.C."/>
            <person name="Whitworth D.E."/>
            <person name="Wilhelm S."/>
            <person name="Wittmann C."/>
            <person name="Bloecker H."/>
            <person name="Puehler A."/>
            <person name="Mueller R."/>
        </authorList>
    </citation>
    <scope>NUCLEOTIDE SEQUENCE [LARGE SCALE GENOMIC DNA]</scope>
    <source>
        <strain evidence="5">So ce56</strain>
    </source>
</reference>
<dbReference type="BioCyc" id="SCEL448385:SCE_RS31000-MONOMER"/>
<keyword evidence="5" id="KW-1185">Reference proteome</keyword>
<dbReference type="STRING" id="448385.sce6038"/>
<evidence type="ECO:0000256" key="2">
    <source>
        <dbReference type="SAM" id="Phobius"/>
    </source>
</evidence>
<accession>A9GCK6</accession>
<keyword evidence="2" id="KW-0812">Transmembrane</keyword>
<dbReference type="eggNOG" id="COG1729">
    <property type="taxonomic scope" value="Bacteria"/>
</dbReference>
<feature type="transmembrane region" description="Helical" evidence="2">
    <location>
        <begin position="302"/>
        <end position="325"/>
    </location>
</feature>
<feature type="region of interest" description="Disordered" evidence="1">
    <location>
        <begin position="201"/>
        <end position="241"/>
    </location>
</feature>
<feature type="compositionally biased region" description="Pro residues" evidence="1">
    <location>
        <begin position="202"/>
        <end position="216"/>
    </location>
</feature>
<evidence type="ECO:0000256" key="3">
    <source>
        <dbReference type="SAM" id="SignalP"/>
    </source>
</evidence>
<feature type="transmembrane region" description="Helical" evidence="2">
    <location>
        <begin position="243"/>
        <end position="267"/>
    </location>
</feature>
<feature type="chain" id="PRO_5002739003" evidence="3">
    <location>
        <begin position="29"/>
        <end position="373"/>
    </location>
</feature>